<feature type="region of interest" description="Disordered" evidence="1">
    <location>
        <begin position="104"/>
        <end position="143"/>
    </location>
</feature>
<dbReference type="AlphaFoldDB" id="A0A7R8CCY1"/>
<name>A0A7R8CCY1_LEPSM</name>
<dbReference type="OrthoDB" id="7458135at2759"/>
<feature type="region of interest" description="Disordered" evidence="1">
    <location>
        <begin position="235"/>
        <end position="274"/>
    </location>
</feature>
<proteinExistence type="predicted"/>
<dbReference type="EMBL" id="HG994580">
    <property type="protein sequence ID" value="CAF2773953.1"/>
    <property type="molecule type" value="Genomic_DNA"/>
</dbReference>
<protein>
    <submittedName>
        <fullName evidence="2">(salmon louse) hypothetical protein</fullName>
    </submittedName>
</protein>
<feature type="compositionally biased region" description="Low complexity" evidence="1">
    <location>
        <begin position="237"/>
        <end position="258"/>
    </location>
</feature>
<evidence type="ECO:0000313" key="2">
    <source>
        <dbReference type="EMBL" id="CAF2773953.1"/>
    </source>
</evidence>
<evidence type="ECO:0000256" key="1">
    <source>
        <dbReference type="SAM" id="MobiDB-lite"/>
    </source>
</evidence>
<evidence type="ECO:0000313" key="3">
    <source>
        <dbReference type="Proteomes" id="UP000675881"/>
    </source>
</evidence>
<organism evidence="2 3">
    <name type="scientific">Lepeophtheirus salmonis</name>
    <name type="common">Salmon louse</name>
    <name type="synonym">Caligus salmonis</name>
    <dbReference type="NCBI Taxonomy" id="72036"/>
    <lineage>
        <taxon>Eukaryota</taxon>
        <taxon>Metazoa</taxon>
        <taxon>Ecdysozoa</taxon>
        <taxon>Arthropoda</taxon>
        <taxon>Crustacea</taxon>
        <taxon>Multicrustacea</taxon>
        <taxon>Hexanauplia</taxon>
        <taxon>Copepoda</taxon>
        <taxon>Siphonostomatoida</taxon>
        <taxon>Caligidae</taxon>
        <taxon>Lepeophtheirus</taxon>
    </lineage>
</organism>
<feature type="compositionally biased region" description="Polar residues" evidence="1">
    <location>
        <begin position="111"/>
        <end position="120"/>
    </location>
</feature>
<sequence>MGDQLEEITDEFLQLAEQLAVHINDNEAKPEEDEMDESDFGICPFDNWETDMNRDYSELLLTRNNSKLQDEAIGGCQWFFTFFGQIVVETTCYSRVRLFATPQEEKEERFPSSSNAVSNQNRHHLGYSRKPEEPPTARGGGGKGERHFTLLDLSLFFAHHDGPHDPCSSSSPCRLISQYILFTLQSVTLSLLQSATTSFRLHSLLSSIPHYSSQQLLLWVTLSMIQSLGNEGSVALGQQERGGSSSSSNTTPGESPSSMGSPIYGNQDLTNTRK</sequence>
<keyword evidence="3" id="KW-1185">Reference proteome</keyword>
<accession>A0A7R8CCY1</accession>
<reference evidence="2" key="1">
    <citation type="submission" date="2021-02" db="EMBL/GenBank/DDBJ databases">
        <authorList>
            <person name="Bekaert M."/>
        </authorList>
    </citation>
    <scope>NUCLEOTIDE SEQUENCE</scope>
    <source>
        <strain evidence="2">IoA-00</strain>
    </source>
</reference>
<dbReference type="Proteomes" id="UP000675881">
    <property type="component" value="Chromosome 1"/>
</dbReference>
<gene>
    <name evidence="2" type="ORF">LSAA_1367</name>
</gene>